<protein>
    <submittedName>
        <fullName evidence="2">Uncharacterized protein</fullName>
    </submittedName>
</protein>
<comment type="caution">
    <text evidence="2">The sequence shown here is derived from an EMBL/GenBank/DDBJ whole genome shotgun (WGS) entry which is preliminary data.</text>
</comment>
<sequence>MSPAAQFGPREITQLHGATTSREPKWRRPPRYGEGKGYEENVSSHRGISGKELIRALAASLTLTVARGNRFIGKDRADGIKLVKGLGVVVG</sequence>
<proteinExistence type="predicted"/>
<keyword evidence="3" id="KW-1185">Reference proteome</keyword>
<reference evidence="2" key="2">
    <citation type="journal article" date="2023" name="IMA Fungus">
        <title>Comparative genomic study of the Penicillium genus elucidates a diverse pangenome and 15 lateral gene transfer events.</title>
        <authorList>
            <person name="Petersen C."/>
            <person name="Sorensen T."/>
            <person name="Nielsen M.R."/>
            <person name="Sondergaard T.E."/>
            <person name="Sorensen J.L."/>
            <person name="Fitzpatrick D.A."/>
            <person name="Frisvad J.C."/>
            <person name="Nielsen K.L."/>
        </authorList>
    </citation>
    <scope>NUCLEOTIDE SEQUENCE</scope>
    <source>
        <strain evidence="2">IBT 21472</strain>
    </source>
</reference>
<evidence type="ECO:0000256" key="1">
    <source>
        <dbReference type="SAM" id="MobiDB-lite"/>
    </source>
</evidence>
<gene>
    <name evidence="2" type="ORF">N7476_008923</name>
</gene>
<evidence type="ECO:0000313" key="3">
    <source>
        <dbReference type="Proteomes" id="UP001147746"/>
    </source>
</evidence>
<dbReference type="EMBL" id="JAPZBO010000008">
    <property type="protein sequence ID" value="KAJ5308267.1"/>
    <property type="molecule type" value="Genomic_DNA"/>
</dbReference>
<accession>A0A9W9GZ91</accession>
<dbReference type="AlphaFoldDB" id="A0A9W9GZ91"/>
<dbReference type="Proteomes" id="UP001147746">
    <property type="component" value="Unassembled WGS sequence"/>
</dbReference>
<organism evidence="2 3">
    <name type="scientific">Penicillium atrosanguineum</name>
    <dbReference type="NCBI Taxonomy" id="1132637"/>
    <lineage>
        <taxon>Eukaryota</taxon>
        <taxon>Fungi</taxon>
        <taxon>Dikarya</taxon>
        <taxon>Ascomycota</taxon>
        <taxon>Pezizomycotina</taxon>
        <taxon>Eurotiomycetes</taxon>
        <taxon>Eurotiomycetidae</taxon>
        <taxon>Eurotiales</taxon>
        <taxon>Aspergillaceae</taxon>
        <taxon>Penicillium</taxon>
    </lineage>
</organism>
<feature type="region of interest" description="Disordered" evidence="1">
    <location>
        <begin position="1"/>
        <end position="44"/>
    </location>
</feature>
<name>A0A9W9GZ91_9EURO</name>
<feature type="compositionally biased region" description="Basic and acidic residues" evidence="1">
    <location>
        <begin position="22"/>
        <end position="43"/>
    </location>
</feature>
<evidence type="ECO:0000313" key="2">
    <source>
        <dbReference type="EMBL" id="KAJ5308267.1"/>
    </source>
</evidence>
<reference evidence="2" key="1">
    <citation type="submission" date="2022-12" db="EMBL/GenBank/DDBJ databases">
        <authorList>
            <person name="Petersen C."/>
        </authorList>
    </citation>
    <scope>NUCLEOTIDE SEQUENCE</scope>
    <source>
        <strain evidence="2">IBT 21472</strain>
    </source>
</reference>